<proteinExistence type="predicted"/>
<organism evidence="1 2">
    <name type="scientific">Suillus luteus UH-Slu-Lm8-n1</name>
    <dbReference type="NCBI Taxonomy" id="930992"/>
    <lineage>
        <taxon>Eukaryota</taxon>
        <taxon>Fungi</taxon>
        <taxon>Dikarya</taxon>
        <taxon>Basidiomycota</taxon>
        <taxon>Agaricomycotina</taxon>
        <taxon>Agaricomycetes</taxon>
        <taxon>Agaricomycetidae</taxon>
        <taxon>Boletales</taxon>
        <taxon>Suillineae</taxon>
        <taxon>Suillaceae</taxon>
        <taxon>Suillus</taxon>
    </lineage>
</organism>
<accession>A0A0C9ZUJ1</accession>
<name>A0A0C9ZUJ1_9AGAM</name>
<dbReference type="InParanoid" id="A0A0C9ZUJ1"/>
<sequence length="103" mass="11891">MLCIRNAQVCNWRYVLCIFIYVRATSILLTNIRQCPALPLHSTYLFQAIFKLQNTLDIPVSTMSLQLGMRRYGRLTDFLSWLGAYRHPVSNPGNLMATLHNQC</sequence>
<dbReference type="EMBL" id="KN836052">
    <property type="protein sequence ID" value="KIK33006.1"/>
    <property type="molecule type" value="Genomic_DNA"/>
</dbReference>
<reference evidence="1 2" key="1">
    <citation type="submission" date="2014-04" db="EMBL/GenBank/DDBJ databases">
        <authorList>
            <consortium name="DOE Joint Genome Institute"/>
            <person name="Kuo A."/>
            <person name="Ruytinx J."/>
            <person name="Rineau F."/>
            <person name="Colpaert J."/>
            <person name="Kohler A."/>
            <person name="Nagy L.G."/>
            <person name="Floudas D."/>
            <person name="Copeland A."/>
            <person name="Barry K.W."/>
            <person name="Cichocki N."/>
            <person name="Veneault-Fourrey C."/>
            <person name="LaButti K."/>
            <person name="Lindquist E.A."/>
            <person name="Lipzen A."/>
            <person name="Lundell T."/>
            <person name="Morin E."/>
            <person name="Murat C."/>
            <person name="Sun H."/>
            <person name="Tunlid A."/>
            <person name="Henrissat B."/>
            <person name="Grigoriev I.V."/>
            <person name="Hibbett D.S."/>
            <person name="Martin F."/>
            <person name="Nordberg H.P."/>
            <person name="Cantor M.N."/>
            <person name="Hua S.X."/>
        </authorList>
    </citation>
    <scope>NUCLEOTIDE SEQUENCE [LARGE SCALE GENOMIC DNA]</scope>
    <source>
        <strain evidence="1 2">UH-Slu-Lm8-n1</strain>
    </source>
</reference>
<gene>
    <name evidence="1" type="ORF">CY34DRAFT_740830</name>
</gene>
<evidence type="ECO:0000313" key="2">
    <source>
        <dbReference type="Proteomes" id="UP000054485"/>
    </source>
</evidence>
<dbReference type="OrthoDB" id="10346345at2759"/>
<protein>
    <submittedName>
        <fullName evidence="1">Uncharacterized protein</fullName>
    </submittedName>
</protein>
<keyword evidence="2" id="KW-1185">Reference proteome</keyword>
<dbReference type="AlphaFoldDB" id="A0A0C9ZUJ1"/>
<evidence type="ECO:0000313" key="1">
    <source>
        <dbReference type="EMBL" id="KIK33006.1"/>
    </source>
</evidence>
<dbReference type="HOGENOM" id="CLU_2265520_0_0_1"/>
<reference evidence="2" key="2">
    <citation type="submission" date="2015-01" db="EMBL/GenBank/DDBJ databases">
        <title>Evolutionary Origins and Diversification of the Mycorrhizal Mutualists.</title>
        <authorList>
            <consortium name="DOE Joint Genome Institute"/>
            <consortium name="Mycorrhizal Genomics Consortium"/>
            <person name="Kohler A."/>
            <person name="Kuo A."/>
            <person name="Nagy L.G."/>
            <person name="Floudas D."/>
            <person name="Copeland A."/>
            <person name="Barry K.W."/>
            <person name="Cichocki N."/>
            <person name="Veneault-Fourrey C."/>
            <person name="LaButti K."/>
            <person name="Lindquist E.A."/>
            <person name="Lipzen A."/>
            <person name="Lundell T."/>
            <person name="Morin E."/>
            <person name="Murat C."/>
            <person name="Riley R."/>
            <person name="Ohm R."/>
            <person name="Sun H."/>
            <person name="Tunlid A."/>
            <person name="Henrissat B."/>
            <person name="Grigoriev I.V."/>
            <person name="Hibbett D.S."/>
            <person name="Martin F."/>
        </authorList>
    </citation>
    <scope>NUCLEOTIDE SEQUENCE [LARGE SCALE GENOMIC DNA]</scope>
    <source>
        <strain evidence="2">UH-Slu-Lm8-n1</strain>
    </source>
</reference>
<dbReference type="Proteomes" id="UP000054485">
    <property type="component" value="Unassembled WGS sequence"/>
</dbReference>